<evidence type="ECO:0000259" key="11">
    <source>
        <dbReference type="Pfam" id="PF02879"/>
    </source>
</evidence>
<gene>
    <name evidence="13" type="ORF">MNBD_GAMMA21-1131</name>
</gene>
<accession>A0A3B0ZY23</accession>
<keyword evidence="8" id="KW-1133">Transmembrane helix</keyword>
<evidence type="ECO:0000256" key="6">
    <source>
        <dbReference type="ARBA" id="ARBA00023235"/>
    </source>
</evidence>
<keyword evidence="7" id="KW-0175">Coiled coil</keyword>
<dbReference type="CDD" id="cd03089">
    <property type="entry name" value="PMM_PGM"/>
    <property type="match status" value="1"/>
</dbReference>
<sequence length="882" mass="97643">MARRRRTRRRATKEGLKGGLTLSTVSLLSYLLFIMIFALALWISQQASFSQIRMQQHAAKETITTSVADQLSKTVASYAHSLESLAKDPVLINLVGSGDRAAIRKRSAELYKVFPHAIALRIFPVGTPRLDESKTPPVGYACLDLISHVDRGHKQPPIEIHSPLTKDRHLEIVRPVYRGSQLVGYLQLALKVTAVQHWLRSITKGYYIELVQAAEGHKEILIGKDGNSSLRTNAISYIDVAGTRWKVSVWSKATLPILPITIQVVFVFIFAVALIGAVVYFLKRSVSNTIRLDANNLTQLTIDTLRGNKQHDYQLVMEEFDEAARRIEEFSEKAQNERERDDDPNAINFGTNDMNAIDPLYMSTEGVSVEEIDESSIVEEYEKLAKKQASSASTTQPPKAVFESHEPALAIPAGQNISSVRQPMPEMPPPEIFKAYDIRGIVGSTLSPAYATLIGQAIGSEAIERGQNKIAFARDGRLSGPELGQAFVQGVQSTGVDILDVGMVPTPVLYFAATEHTDGTGVMLTGSHNPPDYNGFKMMLGGDTLSGDQIQEIRERIENKDFKTGTGKYENRAVGKDYINRIISDVKLTRPLNVVIDCGNGVAGAIAPLLFKSMGCRVTELFCEVDGKFPNHHPDPSKPENMRDLIAAVKEKKADIGLAFDGDGDRLGVIDSEGKMIYPDRLMMLFATDVLSRNHGAQIIYDIKCSNNLTRVIWEKGGEPLMWKTGHSLIKAKMKQSGAQLAGEMSGHIFFKERWYGFDDGMYSGARLLEIISPLHESTGEIFAALPDAYNTPEINVSMKEGEHHQFIEDLMMQADFGDANVSMIDGIRADYSDGWGLVRASNTTPVLVLRFEGQNQKSMERIQQTFKAQLLAVKPDLKLPF</sequence>
<dbReference type="InterPro" id="IPR005844">
    <property type="entry name" value="A-D-PHexomutase_a/b/a-I"/>
</dbReference>
<dbReference type="InterPro" id="IPR005845">
    <property type="entry name" value="A-D-PHexomutase_a/b/a-II"/>
</dbReference>
<dbReference type="GO" id="GO:0004615">
    <property type="term" value="F:phosphomannomutase activity"/>
    <property type="evidence" value="ECO:0007669"/>
    <property type="project" value="UniProtKB-EC"/>
</dbReference>
<keyword evidence="5" id="KW-0460">Magnesium</keyword>
<dbReference type="PANTHER" id="PTHR43771:SF2">
    <property type="entry name" value="PHOSPHOMANNOMUTASE_PHOSPHOGLUCOMUTASE"/>
    <property type="match status" value="1"/>
</dbReference>
<keyword evidence="8" id="KW-0472">Membrane</keyword>
<dbReference type="InterPro" id="IPR005841">
    <property type="entry name" value="Alpha-D-phosphohexomutase_SF"/>
</dbReference>
<dbReference type="Pfam" id="PF02879">
    <property type="entry name" value="PGM_PMM_II"/>
    <property type="match status" value="1"/>
</dbReference>
<dbReference type="AlphaFoldDB" id="A0A3B0ZY23"/>
<evidence type="ECO:0000256" key="7">
    <source>
        <dbReference type="SAM" id="Coils"/>
    </source>
</evidence>
<evidence type="ECO:0000256" key="2">
    <source>
        <dbReference type="ARBA" id="ARBA00010231"/>
    </source>
</evidence>
<dbReference type="SUPFAM" id="SSF53738">
    <property type="entry name" value="Phosphoglucomutase, first 3 domains"/>
    <property type="match status" value="3"/>
</dbReference>
<evidence type="ECO:0000259" key="10">
    <source>
        <dbReference type="Pfam" id="PF02878"/>
    </source>
</evidence>
<dbReference type="GO" id="GO:0005975">
    <property type="term" value="P:carbohydrate metabolic process"/>
    <property type="evidence" value="ECO:0007669"/>
    <property type="project" value="InterPro"/>
</dbReference>
<keyword evidence="6 13" id="KW-0413">Isomerase</keyword>
<comment type="cofactor">
    <cofactor evidence="1">
        <name>Mg(2+)</name>
        <dbReference type="ChEBI" id="CHEBI:18420"/>
    </cofactor>
</comment>
<dbReference type="SUPFAM" id="SSF55957">
    <property type="entry name" value="Phosphoglucomutase, C-terminal domain"/>
    <property type="match status" value="1"/>
</dbReference>
<evidence type="ECO:0000313" key="13">
    <source>
        <dbReference type="EMBL" id="VAW96671.1"/>
    </source>
</evidence>
<dbReference type="EC" id="5.4.2.8" evidence="13"/>
<dbReference type="InterPro" id="IPR005843">
    <property type="entry name" value="A-D-PHexomutase_C"/>
</dbReference>
<proteinExistence type="inferred from homology"/>
<feature type="transmembrane region" description="Helical" evidence="8">
    <location>
        <begin position="260"/>
        <end position="282"/>
    </location>
</feature>
<feature type="transmembrane region" description="Helical" evidence="8">
    <location>
        <begin position="20"/>
        <end position="43"/>
    </location>
</feature>
<evidence type="ECO:0000256" key="4">
    <source>
        <dbReference type="ARBA" id="ARBA00022723"/>
    </source>
</evidence>
<dbReference type="Pfam" id="PF02878">
    <property type="entry name" value="PGM_PMM_I"/>
    <property type="match status" value="1"/>
</dbReference>
<keyword evidence="8" id="KW-0812">Transmembrane</keyword>
<dbReference type="EC" id="5.4.2.2" evidence="13"/>
<dbReference type="GO" id="GO:0000287">
    <property type="term" value="F:magnesium ion binding"/>
    <property type="evidence" value="ECO:0007669"/>
    <property type="project" value="InterPro"/>
</dbReference>
<feature type="domain" description="Alpha-D-phosphohexomutase C-terminal" evidence="9">
    <location>
        <begin position="794"/>
        <end position="867"/>
    </location>
</feature>
<feature type="coiled-coil region" evidence="7">
    <location>
        <begin position="313"/>
        <end position="340"/>
    </location>
</feature>
<dbReference type="InterPro" id="IPR005846">
    <property type="entry name" value="A-D-PHexomutase_a/b/a-III"/>
</dbReference>
<evidence type="ECO:0000256" key="1">
    <source>
        <dbReference type="ARBA" id="ARBA00001946"/>
    </source>
</evidence>
<evidence type="ECO:0000259" key="9">
    <source>
        <dbReference type="Pfam" id="PF00408"/>
    </source>
</evidence>
<protein>
    <submittedName>
        <fullName evidence="13">Phosphoglucomutase @ Phosphomannomutase</fullName>
        <ecNumber evidence="13">5.4.2.2</ecNumber>
        <ecNumber evidence="13">5.4.2.8</ecNumber>
    </submittedName>
</protein>
<dbReference type="Gene3D" id="3.30.310.50">
    <property type="entry name" value="Alpha-D-phosphohexomutase, C-terminal domain"/>
    <property type="match status" value="1"/>
</dbReference>
<organism evidence="13">
    <name type="scientific">hydrothermal vent metagenome</name>
    <dbReference type="NCBI Taxonomy" id="652676"/>
    <lineage>
        <taxon>unclassified sequences</taxon>
        <taxon>metagenomes</taxon>
        <taxon>ecological metagenomes</taxon>
    </lineage>
</organism>
<feature type="domain" description="Alpha-D-phosphohexomutase alpha/beta/alpha" evidence="12">
    <location>
        <begin position="679"/>
        <end position="790"/>
    </location>
</feature>
<dbReference type="GO" id="GO:0004614">
    <property type="term" value="F:phosphoglucomutase activity"/>
    <property type="evidence" value="ECO:0007669"/>
    <property type="project" value="UniProtKB-EC"/>
</dbReference>
<keyword evidence="3" id="KW-0597">Phosphoprotein</keyword>
<dbReference type="InterPro" id="IPR016066">
    <property type="entry name" value="A-D-PHexomutase_CS"/>
</dbReference>
<feature type="domain" description="Alpha-D-phosphohexomutase alpha/beta/alpha" evidence="11">
    <location>
        <begin position="577"/>
        <end position="674"/>
    </location>
</feature>
<evidence type="ECO:0000256" key="5">
    <source>
        <dbReference type="ARBA" id="ARBA00022842"/>
    </source>
</evidence>
<dbReference type="PRINTS" id="PR00509">
    <property type="entry name" value="PGMPMM"/>
</dbReference>
<comment type="similarity">
    <text evidence="2">Belongs to the phosphohexose mutase family.</text>
</comment>
<evidence type="ECO:0000256" key="8">
    <source>
        <dbReference type="SAM" id="Phobius"/>
    </source>
</evidence>
<dbReference type="EMBL" id="UOFR01000040">
    <property type="protein sequence ID" value="VAW96671.1"/>
    <property type="molecule type" value="Genomic_DNA"/>
</dbReference>
<reference evidence="13" key="1">
    <citation type="submission" date="2018-06" db="EMBL/GenBank/DDBJ databases">
        <authorList>
            <person name="Zhirakovskaya E."/>
        </authorList>
    </citation>
    <scope>NUCLEOTIDE SEQUENCE</scope>
</reference>
<dbReference type="PROSITE" id="PS00710">
    <property type="entry name" value="PGM_PMM"/>
    <property type="match status" value="1"/>
</dbReference>
<evidence type="ECO:0000256" key="3">
    <source>
        <dbReference type="ARBA" id="ARBA00022553"/>
    </source>
</evidence>
<dbReference type="Pfam" id="PF02880">
    <property type="entry name" value="PGM_PMM_III"/>
    <property type="match status" value="1"/>
</dbReference>
<dbReference type="FunFam" id="3.40.120.10:FF:000021">
    <property type="entry name" value="Phosphomannomutase/phosphoglucomutase"/>
    <property type="match status" value="1"/>
</dbReference>
<dbReference type="PANTHER" id="PTHR43771">
    <property type="entry name" value="PHOSPHOMANNOMUTASE"/>
    <property type="match status" value="1"/>
</dbReference>
<dbReference type="InterPro" id="IPR036900">
    <property type="entry name" value="A-D-PHexomutase_C_sf"/>
</dbReference>
<dbReference type="InterPro" id="IPR016055">
    <property type="entry name" value="A-D-PHexomutase_a/b/a-I/II/III"/>
</dbReference>
<feature type="domain" description="Alpha-D-phosphohexomutase alpha/beta/alpha" evidence="10">
    <location>
        <begin position="431"/>
        <end position="563"/>
    </location>
</feature>
<evidence type="ECO:0000259" key="12">
    <source>
        <dbReference type="Pfam" id="PF02880"/>
    </source>
</evidence>
<dbReference type="Pfam" id="PF00408">
    <property type="entry name" value="PGM_PMM_IV"/>
    <property type="match status" value="1"/>
</dbReference>
<dbReference type="Gene3D" id="3.40.120.10">
    <property type="entry name" value="Alpha-D-Glucose-1,6-Bisphosphate, subunit A, domain 3"/>
    <property type="match status" value="3"/>
</dbReference>
<keyword evidence="4" id="KW-0479">Metal-binding</keyword>
<name>A0A3B0ZY23_9ZZZZ</name>